<proteinExistence type="predicted"/>
<dbReference type="Proteomes" id="UP000490980">
    <property type="component" value="Unassembled WGS sequence"/>
</dbReference>
<reference evidence="1 2" key="1">
    <citation type="submission" date="2020-03" db="EMBL/GenBank/DDBJ databases">
        <authorList>
            <person name="Lai Q."/>
        </authorList>
    </citation>
    <scope>NUCLEOTIDE SEQUENCE [LARGE SCALE GENOMIC DNA]</scope>
    <source>
        <strain evidence="1 2">CCUG 25036</strain>
    </source>
</reference>
<dbReference type="AlphaFoldDB" id="A0A7X5UB61"/>
<evidence type="ECO:0000313" key="2">
    <source>
        <dbReference type="Proteomes" id="UP000490980"/>
    </source>
</evidence>
<dbReference type="RefSeq" id="WP_166948934.1">
    <property type="nucleotide sequence ID" value="NZ_JAARLZ010000006.1"/>
</dbReference>
<organism evidence="1 2">
    <name type="scientific">Luteibacter anthropi</name>
    <dbReference type="NCBI Taxonomy" id="564369"/>
    <lineage>
        <taxon>Bacteria</taxon>
        <taxon>Pseudomonadati</taxon>
        <taxon>Pseudomonadota</taxon>
        <taxon>Gammaproteobacteria</taxon>
        <taxon>Lysobacterales</taxon>
        <taxon>Rhodanobacteraceae</taxon>
        <taxon>Luteibacter</taxon>
    </lineage>
</organism>
<name>A0A7X5UB61_9GAMM</name>
<keyword evidence="2" id="KW-1185">Reference proteome</keyword>
<protein>
    <submittedName>
        <fullName evidence="1">Uncharacterized protein</fullName>
    </submittedName>
</protein>
<accession>A0A7X5UB61</accession>
<comment type="caution">
    <text evidence="1">The sequence shown here is derived from an EMBL/GenBank/DDBJ whole genome shotgun (WGS) entry which is preliminary data.</text>
</comment>
<sequence length="276" mass="30203">MTHVQGALASASLESYARFKAIARAAKEMQSKTPGKTAPIYASLRDEPASKNFGMQIEALAAVETKCIDALAPLGRESVEEYRIRLDVCGSEVARVGKALEGALGFAVTIGGFRDSSWGDSMQSVVTKEGSPLVRRPNLVAYSTSVAGLKALAVFTFAADKLVAGAYVFTEEHRSDNSYLDDFDQASTLLRKKYGPTSPPERSWSDDLYKARRQDWGMAIATGRMSQYEGWLKDETDISHVVSGDNFKITHSIKYESRELKPLRDEATSKAQTKGL</sequence>
<dbReference type="EMBL" id="JAARLZ010000006">
    <property type="protein sequence ID" value="NII07228.1"/>
    <property type="molecule type" value="Genomic_DNA"/>
</dbReference>
<gene>
    <name evidence="1" type="ORF">HBF25_12625</name>
</gene>
<evidence type="ECO:0000313" key="1">
    <source>
        <dbReference type="EMBL" id="NII07228.1"/>
    </source>
</evidence>